<dbReference type="Gene3D" id="2.30.110.10">
    <property type="entry name" value="Electron Transport, Fmn-binding Protein, Chain A"/>
    <property type="match status" value="1"/>
</dbReference>
<dbReference type="InterPro" id="IPR012349">
    <property type="entry name" value="Split_barrel_FMN-bd"/>
</dbReference>
<dbReference type="GO" id="GO:0042602">
    <property type="term" value="F:riboflavin reductase (NADPH) activity"/>
    <property type="evidence" value="ECO:0007669"/>
    <property type="project" value="TreeGrafter"/>
</dbReference>
<keyword evidence="1" id="KW-0560">Oxidoreductase</keyword>
<name>A0A3M0I581_9ACTN</name>
<gene>
    <name evidence="4" type="ORF">CTZ28_23985</name>
</gene>
<feature type="region of interest" description="Disordered" evidence="2">
    <location>
        <begin position="165"/>
        <end position="190"/>
    </location>
</feature>
<dbReference type="EMBL" id="PENI01000016">
    <property type="protein sequence ID" value="RMB83422.1"/>
    <property type="molecule type" value="Genomic_DNA"/>
</dbReference>
<dbReference type="InterPro" id="IPR050268">
    <property type="entry name" value="NADH-dep_flavin_reductase"/>
</dbReference>
<organism evidence="4 5">
    <name type="scientific">Streptomyces shenzhenensis</name>
    <dbReference type="NCBI Taxonomy" id="943815"/>
    <lineage>
        <taxon>Bacteria</taxon>
        <taxon>Bacillati</taxon>
        <taxon>Actinomycetota</taxon>
        <taxon>Actinomycetes</taxon>
        <taxon>Kitasatosporales</taxon>
        <taxon>Streptomycetaceae</taxon>
        <taxon>Streptomyces</taxon>
    </lineage>
</organism>
<keyword evidence="5" id="KW-1185">Reference proteome</keyword>
<dbReference type="Proteomes" id="UP000270471">
    <property type="component" value="Unassembled WGS sequence"/>
</dbReference>
<dbReference type="GO" id="GO:0006208">
    <property type="term" value="P:pyrimidine nucleobase catabolic process"/>
    <property type="evidence" value="ECO:0007669"/>
    <property type="project" value="TreeGrafter"/>
</dbReference>
<sequence length="190" mass="19490">MTPRPRHPAVPAATYRAAISHLPTGLAVVTAHGPDGPVGCTVTAVLSLSLDPPSLLVSLASRSRTLAGLLTARCFAVNVLSWQDHALAHQFATAPADTRFAGVDVRQINGAPVLDRCTAGVVCEVRESVELFDHTLVAGVATWTGTGTSDPAVLYRRAHHALVPRPAHGPADGGARVSGPAVAEGPPGQG</sequence>
<evidence type="ECO:0000313" key="4">
    <source>
        <dbReference type="EMBL" id="RMB83422.1"/>
    </source>
</evidence>
<evidence type="ECO:0000313" key="5">
    <source>
        <dbReference type="Proteomes" id="UP000270471"/>
    </source>
</evidence>
<feature type="domain" description="Flavin reductase like" evidence="3">
    <location>
        <begin position="19"/>
        <end position="161"/>
    </location>
</feature>
<evidence type="ECO:0000256" key="1">
    <source>
        <dbReference type="ARBA" id="ARBA00023002"/>
    </source>
</evidence>
<protein>
    <submittedName>
        <fullName evidence="4">Oxidoreductase</fullName>
    </submittedName>
</protein>
<dbReference type="AlphaFoldDB" id="A0A3M0I581"/>
<dbReference type="SMART" id="SM00903">
    <property type="entry name" value="Flavin_Reduct"/>
    <property type="match status" value="1"/>
</dbReference>
<dbReference type="SUPFAM" id="SSF50475">
    <property type="entry name" value="FMN-binding split barrel"/>
    <property type="match status" value="1"/>
</dbReference>
<evidence type="ECO:0000259" key="3">
    <source>
        <dbReference type="SMART" id="SM00903"/>
    </source>
</evidence>
<proteinExistence type="predicted"/>
<dbReference type="PANTHER" id="PTHR30466:SF1">
    <property type="entry name" value="FMN REDUCTASE (NADH) RUTF"/>
    <property type="match status" value="1"/>
</dbReference>
<reference evidence="4 5" key="1">
    <citation type="submission" date="2017-11" db="EMBL/GenBank/DDBJ databases">
        <title>Draft genome of actinobacteria isolated from guarana (Paullinia cupana (Mart.) Ducke.</title>
        <authorList>
            <person name="Siqueira K.A."/>
            <person name="Liotti R.G."/>
            <person name="Mendes T.A.O."/>
            <person name="Soares M.A."/>
        </authorList>
    </citation>
    <scope>NUCLEOTIDE SEQUENCE [LARGE SCALE GENOMIC DNA]</scope>
    <source>
        <strain evidence="4 5">193</strain>
    </source>
</reference>
<evidence type="ECO:0000256" key="2">
    <source>
        <dbReference type="SAM" id="MobiDB-lite"/>
    </source>
</evidence>
<dbReference type="GO" id="GO:0010181">
    <property type="term" value="F:FMN binding"/>
    <property type="evidence" value="ECO:0007669"/>
    <property type="project" value="InterPro"/>
</dbReference>
<dbReference type="Pfam" id="PF01613">
    <property type="entry name" value="Flavin_Reduct"/>
    <property type="match status" value="1"/>
</dbReference>
<accession>A0A3M0I581</accession>
<dbReference type="InterPro" id="IPR002563">
    <property type="entry name" value="Flavin_Rdtase-like_dom"/>
</dbReference>
<dbReference type="PANTHER" id="PTHR30466">
    <property type="entry name" value="FLAVIN REDUCTASE"/>
    <property type="match status" value="1"/>
</dbReference>
<comment type="caution">
    <text evidence="4">The sequence shown here is derived from an EMBL/GenBank/DDBJ whole genome shotgun (WGS) entry which is preliminary data.</text>
</comment>